<gene>
    <name evidence="1" type="ORF">UFOVP760_167</name>
</gene>
<sequence length="244" mass="27223">MIFNLKNREEFLTNFLAPVSRVADSAVLKLTPNKVSAIITTSDNTLVVYLEYANIGFEGQKNLNIPDVKKLCRVLSCIEESSCDLDVSLNNISYTSSDVKFKYHLYEDNIIKTSRQINFDKLADMPFDGKFTISHTSLSSLIKGSSIATETNKIYLSFNDGAVYGELTDKSRANTDSYGIKISTDFTGEQINLHIPLNFELFRIISSVKFKTLAVDIASKRGLLILTSDTDNTKIKFIASALQN</sequence>
<reference evidence="1" key="1">
    <citation type="submission" date="2020-05" db="EMBL/GenBank/DDBJ databases">
        <authorList>
            <person name="Chiriac C."/>
            <person name="Salcher M."/>
            <person name="Ghai R."/>
            <person name="Kavagutti S V."/>
        </authorList>
    </citation>
    <scope>NUCLEOTIDE SEQUENCE</scope>
</reference>
<name>A0A6J7X692_9CAUD</name>
<protein>
    <submittedName>
        <fullName evidence="1">Uncharacterized protein</fullName>
    </submittedName>
</protein>
<dbReference type="Gene3D" id="3.70.10.10">
    <property type="match status" value="1"/>
</dbReference>
<dbReference type="EMBL" id="LR798360">
    <property type="protein sequence ID" value="CAB5226391.1"/>
    <property type="molecule type" value="Genomic_DNA"/>
</dbReference>
<organism evidence="1">
    <name type="scientific">uncultured Caudovirales phage</name>
    <dbReference type="NCBI Taxonomy" id="2100421"/>
    <lineage>
        <taxon>Viruses</taxon>
        <taxon>Duplodnaviria</taxon>
        <taxon>Heunggongvirae</taxon>
        <taxon>Uroviricota</taxon>
        <taxon>Caudoviricetes</taxon>
        <taxon>Peduoviridae</taxon>
        <taxon>Maltschvirus</taxon>
        <taxon>Maltschvirus maltsch</taxon>
    </lineage>
</organism>
<proteinExistence type="predicted"/>
<accession>A0A6J7X692</accession>
<evidence type="ECO:0000313" key="1">
    <source>
        <dbReference type="EMBL" id="CAB5226391.1"/>
    </source>
</evidence>